<sequence length="162" mass="17736">MNAAGSACANRNQIPTSDNRFQGTTLQVGFILENGARFVQNTLSPSQGSLPPSPRGVNTLLPLITKNTRIMAITRWCGEVVPVSFAMRVTDHDEIDSGEGCREGCQEGRGLTLSRKGRDSGRGVVGGHLREQSVETMGTTSYATPNRLRRLPTRLRRDPRRD</sequence>
<evidence type="ECO:0000256" key="1">
    <source>
        <dbReference type="SAM" id="MobiDB-lite"/>
    </source>
</evidence>
<accession>A0A9P6HGT2</accession>
<dbReference type="AlphaFoldDB" id="A0A9P6HGT2"/>
<dbReference type="EMBL" id="WIUZ02000006">
    <property type="protein sequence ID" value="KAF9786420.1"/>
    <property type="molecule type" value="Genomic_DNA"/>
</dbReference>
<dbReference type="Proteomes" id="UP000736335">
    <property type="component" value="Unassembled WGS sequence"/>
</dbReference>
<reference evidence="2" key="1">
    <citation type="journal article" date="2020" name="Nat. Commun.">
        <title>Large-scale genome sequencing of mycorrhizal fungi provides insights into the early evolution of symbiotic traits.</title>
        <authorList>
            <person name="Miyauchi S."/>
            <person name="Kiss E."/>
            <person name="Kuo A."/>
            <person name="Drula E."/>
            <person name="Kohler A."/>
            <person name="Sanchez-Garcia M."/>
            <person name="Morin E."/>
            <person name="Andreopoulos B."/>
            <person name="Barry K.W."/>
            <person name="Bonito G."/>
            <person name="Buee M."/>
            <person name="Carver A."/>
            <person name="Chen C."/>
            <person name="Cichocki N."/>
            <person name="Clum A."/>
            <person name="Culley D."/>
            <person name="Crous P.W."/>
            <person name="Fauchery L."/>
            <person name="Girlanda M."/>
            <person name="Hayes R.D."/>
            <person name="Keri Z."/>
            <person name="LaButti K."/>
            <person name="Lipzen A."/>
            <person name="Lombard V."/>
            <person name="Magnuson J."/>
            <person name="Maillard F."/>
            <person name="Murat C."/>
            <person name="Nolan M."/>
            <person name="Ohm R.A."/>
            <person name="Pangilinan J."/>
            <person name="Pereira M.F."/>
            <person name="Perotto S."/>
            <person name="Peter M."/>
            <person name="Pfister S."/>
            <person name="Riley R."/>
            <person name="Sitrit Y."/>
            <person name="Stielow J.B."/>
            <person name="Szollosi G."/>
            <person name="Zifcakova L."/>
            <person name="Stursova M."/>
            <person name="Spatafora J.W."/>
            <person name="Tedersoo L."/>
            <person name="Vaario L.M."/>
            <person name="Yamada A."/>
            <person name="Yan M."/>
            <person name="Wang P."/>
            <person name="Xu J."/>
            <person name="Bruns T."/>
            <person name="Baldrian P."/>
            <person name="Vilgalys R."/>
            <person name="Dunand C."/>
            <person name="Henrissat B."/>
            <person name="Grigoriev I.V."/>
            <person name="Hibbett D."/>
            <person name="Nagy L.G."/>
            <person name="Martin F.M."/>
        </authorList>
    </citation>
    <scope>NUCLEOTIDE SEQUENCE</scope>
    <source>
        <strain evidence="2">UH-Tt-Lm1</strain>
    </source>
</reference>
<organism evidence="2 3">
    <name type="scientific">Thelephora terrestris</name>
    <dbReference type="NCBI Taxonomy" id="56493"/>
    <lineage>
        <taxon>Eukaryota</taxon>
        <taxon>Fungi</taxon>
        <taxon>Dikarya</taxon>
        <taxon>Basidiomycota</taxon>
        <taxon>Agaricomycotina</taxon>
        <taxon>Agaricomycetes</taxon>
        <taxon>Thelephorales</taxon>
        <taxon>Thelephoraceae</taxon>
        <taxon>Thelephora</taxon>
    </lineage>
</organism>
<proteinExistence type="predicted"/>
<name>A0A9P6HGT2_9AGAM</name>
<feature type="region of interest" description="Disordered" evidence="1">
    <location>
        <begin position="138"/>
        <end position="162"/>
    </location>
</feature>
<feature type="region of interest" description="Disordered" evidence="1">
    <location>
        <begin position="1"/>
        <end position="20"/>
    </location>
</feature>
<feature type="compositionally biased region" description="Polar residues" evidence="1">
    <location>
        <begin position="9"/>
        <end position="20"/>
    </location>
</feature>
<evidence type="ECO:0000313" key="2">
    <source>
        <dbReference type="EMBL" id="KAF9786420.1"/>
    </source>
</evidence>
<protein>
    <submittedName>
        <fullName evidence="2">Uncharacterized protein</fullName>
    </submittedName>
</protein>
<keyword evidence="3" id="KW-1185">Reference proteome</keyword>
<gene>
    <name evidence="2" type="ORF">BJ322DRAFT_1020455</name>
</gene>
<comment type="caution">
    <text evidence="2">The sequence shown here is derived from an EMBL/GenBank/DDBJ whole genome shotgun (WGS) entry which is preliminary data.</text>
</comment>
<evidence type="ECO:0000313" key="3">
    <source>
        <dbReference type="Proteomes" id="UP000736335"/>
    </source>
</evidence>
<reference evidence="2" key="2">
    <citation type="submission" date="2020-11" db="EMBL/GenBank/DDBJ databases">
        <authorList>
            <consortium name="DOE Joint Genome Institute"/>
            <person name="Kuo A."/>
            <person name="Miyauchi S."/>
            <person name="Kiss E."/>
            <person name="Drula E."/>
            <person name="Kohler A."/>
            <person name="Sanchez-Garcia M."/>
            <person name="Andreopoulos B."/>
            <person name="Barry K.W."/>
            <person name="Bonito G."/>
            <person name="Buee M."/>
            <person name="Carver A."/>
            <person name="Chen C."/>
            <person name="Cichocki N."/>
            <person name="Clum A."/>
            <person name="Culley D."/>
            <person name="Crous P.W."/>
            <person name="Fauchery L."/>
            <person name="Girlanda M."/>
            <person name="Hayes R."/>
            <person name="Keri Z."/>
            <person name="Labutti K."/>
            <person name="Lipzen A."/>
            <person name="Lombard V."/>
            <person name="Magnuson J."/>
            <person name="Maillard F."/>
            <person name="Morin E."/>
            <person name="Murat C."/>
            <person name="Nolan M."/>
            <person name="Ohm R."/>
            <person name="Pangilinan J."/>
            <person name="Pereira M."/>
            <person name="Perotto S."/>
            <person name="Peter M."/>
            <person name="Riley R."/>
            <person name="Sitrit Y."/>
            <person name="Stielow B."/>
            <person name="Szollosi G."/>
            <person name="Zifcakova L."/>
            <person name="Stursova M."/>
            <person name="Spatafora J.W."/>
            <person name="Tedersoo L."/>
            <person name="Vaario L.-M."/>
            <person name="Yamada A."/>
            <person name="Yan M."/>
            <person name="Wang P."/>
            <person name="Xu J."/>
            <person name="Bruns T."/>
            <person name="Baldrian P."/>
            <person name="Vilgalys R."/>
            <person name="Henrissat B."/>
            <person name="Grigoriev I.V."/>
            <person name="Hibbett D."/>
            <person name="Nagy L.G."/>
            <person name="Martin F.M."/>
        </authorList>
    </citation>
    <scope>NUCLEOTIDE SEQUENCE</scope>
    <source>
        <strain evidence="2">UH-Tt-Lm1</strain>
    </source>
</reference>